<protein>
    <submittedName>
        <fullName evidence="4">Uncharacterized protein</fullName>
    </submittedName>
</protein>
<proteinExistence type="inferred from homology"/>
<keyword evidence="3" id="KW-0732">Signal</keyword>
<dbReference type="GO" id="GO:0005576">
    <property type="term" value="C:extracellular region"/>
    <property type="evidence" value="ECO:0007669"/>
    <property type="project" value="InterPro"/>
</dbReference>
<dbReference type="InterPro" id="IPR036686">
    <property type="entry name" value="Class_II_Hydrophobin_sf"/>
</dbReference>
<keyword evidence="2" id="KW-1015">Disulfide bond</keyword>
<dbReference type="SUPFAM" id="SSF101751">
    <property type="entry name" value="Hydrophobin II, HfbII"/>
    <property type="match status" value="1"/>
</dbReference>
<organism evidence="4 5">
    <name type="scientific">Orbilia brochopaga</name>
    <dbReference type="NCBI Taxonomy" id="3140254"/>
    <lineage>
        <taxon>Eukaryota</taxon>
        <taxon>Fungi</taxon>
        <taxon>Dikarya</taxon>
        <taxon>Ascomycota</taxon>
        <taxon>Pezizomycotina</taxon>
        <taxon>Orbiliomycetes</taxon>
        <taxon>Orbiliales</taxon>
        <taxon>Orbiliaceae</taxon>
        <taxon>Orbilia</taxon>
    </lineage>
</organism>
<dbReference type="Gene3D" id="3.20.120.10">
    <property type="entry name" value="Hydrophobin"/>
    <property type="match status" value="1"/>
</dbReference>
<keyword evidence="5" id="KW-1185">Reference proteome</keyword>
<dbReference type="Proteomes" id="UP001375240">
    <property type="component" value="Unassembled WGS sequence"/>
</dbReference>
<dbReference type="Pfam" id="PF06766">
    <property type="entry name" value="Hydrophobin_2"/>
    <property type="match status" value="1"/>
</dbReference>
<name>A0AAV9U649_9PEZI</name>
<evidence type="ECO:0000313" key="4">
    <source>
        <dbReference type="EMBL" id="KAK6336352.1"/>
    </source>
</evidence>
<comment type="similarity">
    <text evidence="1">Belongs to the cerato-ulmin hydrophobin family.</text>
</comment>
<evidence type="ECO:0000256" key="3">
    <source>
        <dbReference type="SAM" id="SignalP"/>
    </source>
</evidence>
<evidence type="ECO:0000256" key="2">
    <source>
        <dbReference type="ARBA" id="ARBA00023157"/>
    </source>
</evidence>
<feature type="signal peptide" evidence="3">
    <location>
        <begin position="1"/>
        <end position="18"/>
    </location>
</feature>
<evidence type="ECO:0000256" key="1">
    <source>
        <dbReference type="ARBA" id="ARBA00009576"/>
    </source>
</evidence>
<evidence type="ECO:0000313" key="5">
    <source>
        <dbReference type="Proteomes" id="UP001375240"/>
    </source>
</evidence>
<comment type="caution">
    <text evidence="4">The sequence shown here is derived from an EMBL/GenBank/DDBJ whole genome shotgun (WGS) entry which is preliminary data.</text>
</comment>
<gene>
    <name evidence="4" type="ORF">TWF696_001913</name>
</gene>
<reference evidence="4 5" key="1">
    <citation type="submission" date="2019-10" db="EMBL/GenBank/DDBJ databases">
        <authorList>
            <person name="Palmer J.M."/>
        </authorList>
    </citation>
    <scope>NUCLEOTIDE SEQUENCE [LARGE SCALE GENOMIC DNA]</scope>
    <source>
        <strain evidence="4 5">TWF696</strain>
    </source>
</reference>
<dbReference type="EMBL" id="JAVHNQ010000011">
    <property type="protein sequence ID" value="KAK6336352.1"/>
    <property type="molecule type" value="Genomic_DNA"/>
</dbReference>
<sequence length="238" mass="25868">MKFSTFTTAAALFMISAAVPLAQNGPDDGESEPVCSKGLYSNPQCCTTDVLGVANLDCKTPLFSKQVVLRRGKKRNAAQSLWLVRVFFAQTRYRPGIIREEATQGGSIRGEEAQMDPDQSAPVVSIAPRNAATLTFLVLLASTAAILPRLGILVISEPAVQQQGRQQNVAYFRWPAKIFFAAKLCPEATKEERKNVELEPSHARGALPIPYHNVAALTSLVFLASTARLLVQTVAREV</sequence>
<dbReference type="InterPro" id="IPR010636">
    <property type="entry name" value="Class_II_hydrophobin"/>
</dbReference>
<dbReference type="CDD" id="cd23508">
    <property type="entry name" value="hydrophobin_II"/>
    <property type="match status" value="1"/>
</dbReference>
<accession>A0AAV9U649</accession>
<dbReference type="AlphaFoldDB" id="A0AAV9U649"/>
<feature type="chain" id="PRO_5043866499" evidence="3">
    <location>
        <begin position="19"/>
        <end position="238"/>
    </location>
</feature>